<feature type="coiled-coil region" evidence="1">
    <location>
        <begin position="25"/>
        <end position="52"/>
    </location>
</feature>
<organism evidence="3">
    <name type="scientific">Anisakis simplex</name>
    <name type="common">Herring worm</name>
    <dbReference type="NCBI Taxonomy" id="6269"/>
    <lineage>
        <taxon>Eukaryota</taxon>
        <taxon>Metazoa</taxon>
        <taxon>Ecdysozoa</taxon>
        <taxon>Nematoda</taxon>
        <taxon>Chromadorea</taxon>
        <taxon>Rhabditida</taxon>
        <taxon>Spirurina</taxon>
        <taxon>Ascaridomorpha</taxon>
        <taxon>Ascaridoidea</taxon>
        <taxon>Anisakidae</taxon>
        <taxon>Anisakis</taxon>
        <taxon>Anisakis simplex complex</taxon>
    </lineage>
</organism>
<evidence type="ECO:0000256" key="2">
    <source>
        <dbReference type="SAM" id="MobiDB-lite"/>
    </source>
</evidence>
<accession>A0A0M3JVP4</accession>
<dbReference type="AlphaFoldDB" id="A0A0M3JVP4"/>
<name>A0A0M3JVP4_ANISI</name>
<evidence type="ECO:0000313" key="3">
    <source>
        <dbReference type="WBParaSite" id="ASIM_0001230201-mRNA-1"/>
    </source>
</evidence>
<sequence>LSASRSKERNEASGTGDVNIGDRIAAFMEKKKQQEKKEAIEKQRQKEKLIQLRLQTTFGGRANKKLAKQFGTTPIELQQRYGHDREHEEYLRKLQCREEEEFDRQVTEIRGSVQKALERKREVDKMAPSEEERRALGKYRIATNKQNSLRHFM</sequence>
<feature type="compositionally biased region" description="Basic and acidic residues" evidence="2">
    <location>
        <begin position="1"/>
        <end position="11"/>
    </location>
</feature>
<keyword evidence="1" id="KW-0175">Coiled coil</keyword>
<dbReference type="WBParaSite" id="ASIM_0001230201-mRNA-1">
    <property type="protein sequence ID" value="ASIM_0001230201-mRNA-1"/>
    <property type="gene ID" value="ASIM_0001230201"/>
</dbReference>
<feature type="region of interest" description="Disordered" evidence="2">
    <location>
        <begin position="1"/>
        <end position="21"/>
    </location>
</feature>
<reference evidence="3" key="1">
    <citation type="submission" date="2017-02" db="UniProtKB">
        <authorList>
            <consortium name="WormBaseParasite"/>
        </authorList>
    </citation>
    <scope>IDENTIFICATION</scope>
</reference>
<protein>
    <submittedName>
        <fullName evidence="3">Troponin T</fullName>
    </submittedName>
</protein>
<proteinExistence type="predicted"/>
<evidence type="ECO:0000256" key="1">
    <source>
        <dbReference type="SAM" id="Coils"/>
    </source>
</evidence>